<keyword evidence="2 4" id="KW-0808">Transferase</keyword>
<evidence type="ECO:0000259" key="3">
    <source>
        <dbReference type="Pfam" id="PF13649"/>
    </source>
</evidence>
<evidence type="ECO:0000256" key="2">
    <source>
        <dbReference type="ARBA" id="ARBA00022679"/>
    </source>
</evidence>
<dbReference type="RefSeq" id="WP_387980845.1">
    <property type="nucleotide sequence ID" value="NZ_JBHRWO010000022.1"/>
</dbReference>
<evidence type="ECO:0000313" key="5">
    <source>
        <dbReference type="Proteomes" id="UP001595712"/>
    </source>
</evidence>
<keyword evidence="1 4" id="KW-0489">Methyltransferase</keyword>
<protein>
    <submittedName>
        <fullName evidence="4">Class I SAM-dependent methyltransferase</fullName>
        <ecNumber evidence="4">2.1.1.-</ecNumber>
    </submittedName>
</protein>
<reference evidence="5" key="1">
    <citation type="journal article" date="2019" name="Int. J. Syst. Evol. Microbiol.">
        <title>The Global Catalogue of Microorganisms (GCM) 10K type strain sequencing project: providing services to taxonomists for standard genome sequencing and annotation.</title>
        <authorList>
            <consortium name="The Broad Institute Genomics Platform"/>
            <consortium name="The Broad Institute Genome Sequencing Center for Infectious Disease"/>
            <person name="Wu L."/>
            <person name="Ma J."/>
        </authorList>
    </citation>
    <scope>NUCLEOTIDE SEQUENCE [LARGE SCALE GENOMIC DNA]</scope>
    <source>
        <strain evidence="5">CGMCC 4.7396</strain>
    </source>
</reference>
<dbReference type="GO" id="GO:0032259">
    <property type="term" value="P:methylation"/>
    <property type="evidence" value="ECO:0007669"/>
    <property type="project" value="UniProtKB-KW"/>
</dbReference>
<dbReference type="SUPFAM" id="SSF53335">
    <property type="entry name" value="S-adenosyl-L-methionine-dependent methyltransferases"/>
    <property type="match status" value="1"/>
</dbReference>
<dbReference type="InterPro" id="IPR041698">
    <property type="entry name" value="Methyltransf_25"/>
</dbReference>
<comment type="caution">
    <text evidence="4">The sequence shown here is derived from an EMBL/GenBank/DDBJ whole genome shotgun (WGS) entry which is preliminary data.</text>
</comment>
<dbReference type="EMBL" id="JBHRWO010000022">
    <property type="protein sequence ID" value="MFC3495899.1"/>
    <property type="molecule type" value="Genomic_DNA"/>
</dbReference>
<evidence type="ECO:0000256" key="1">
    <source>
        <dbReference type="ARBA" id="ARBA00022603"/>
    </source>
</evidence>
<evidence type="ECO:0000313" key="4">
    <source>
        <dbReference type="EMBL" id="MFC3495899.1"/>
    </source>
</evidence>
<organism evidence="4 5">
    <name type="scientific">Glycomyces rhizosphaerae</name>
    <dbReference type="NCBI Taxonomy" id="2054422"/>
    <lineage>
        <taxon>Bacteria</taxon>
        <taxon>Bacillati</taxon>
        <taxon>Actinomycetota</taxon>
        <taxon>Actinomycetes</taxon>
        <taxon>Glycomycetales</taxon>
        <taxon>Glycomycetaceae</taxon>
        <taxon>Glycomyces</taxon>
    </lineage>
</organism>
<dbReference type="InterPro" id="IPR029063">
    <property type="entry name" value="SAM-dependent_MTases_sf"/>
</dbReference>
<dbReference type="Gene3D" id="3.40.50.150">
    <property type="entry name" value="Vaccinia Virus protein VP39"/>
    <property type="match status" value="1"/>
</dbReference>
<gene>
    <name evidence="4" type="ORF">ACFO8M_25745</name>
</gene>
<sequence length="280" mass="30226">MTIDTADWEWDETLFAGSAAHYSVGRMPYPPSLAEAVRAALGLDGTGRLLDVGCGPGSLTLLLAPFFASAVGVDPDPGMLAEASRNATEAEIENVEWRRLRAEELPAGLGTFRVATFAQSFHWMDRLLVARRVRDMLAPDGAWVHVSATTHRGAPYTDPLPHPAPPWDDVADLVAAYLGPIRRAGRGQLAGGTAGGEEEVMREARFTELTRIQIDEGRTVDRGIDAIVASVFSLSSSAPHLFADRLPAFETDLRTLLAAAAPEGRFSERVVPIEAVVWRS</sequence>
<dbReference type="PANTHER" id="PTHR44942:SF4">
    <property type="entry name" value="METHYLTRANSFERASE TYPE 11 DOMAIN-CONTAINING PROTEIN"/>
    <property type="match status" value="1"/>
</dbReference>
<dbReference type="Pfam" id="PF13649">
    <property type="entry name" value="Methyltransf_25"/>
    <property type="match status" value="1"/>
</dbReference>
<dbReference type="CDD" id="cd02440">
    <property type="entry name" value="AdoMet_MTases"/>
    <property type="match status" value="1"/>
</dbReference>
<proteinExistence type="predicted"/>
<dbReference type="Proteomes" id="UP001595712">
    <property type="component" value="Unassembled WGS sequence"/>
</dbReference>
<keyword evidence="5" id="KW-1185">Reference proteome</keyword>
<feature type="domain" description="Methyltransferase" evidence="3">
    <location>
        <begin position="50"/>
        <end position="141"/>
    </location>
</feature>
<name>A0ABV7Q7S4_9ACTN</name>
<dbReference type="EC" id="2.1.1.-" evidence="4"/>
<dbReference type="PANTHER" id="PTHR44942">
    <property type="entry name" value="METHYLTRANSF_11 DOMAIN-CONTAINING PROTEIN"/>
    <property type="match status" value="1"/>
</dbReference>
<dbReference type="InterPro" id="IPR051052">
    <property type="entry name" value="Diverse_substrate_MTase"/>
</dbReference>
<dbReference type="GO" id="GO:0008168">
    <property type="term" value="F:methyltransferase activity"/>
    <property type="evidence" value="ECO:0007669"/>
    <property type="project" value="UniProtKB-KW"/>
</dbReference>
<accession>A0ABV7Q7S4</accession>